<dbReference type="Proteomes" id="UP000001261">
    <property type="component" value="Unassembled WGS sequence"/>
</dbReference>
<dbReference type="InParanoid" id="A0A0D8JUP8"/>
<dbReference type="VEuPathDB" id="FungiDB:CIMG_10964"/>
<dbReference type="RefSeq" id="XP_012214387.1">
    <property type="nucleotide sequence ID" value="XM_012358964.1"/>
</dbReference>
<organism evidence="1 2">
    <name type="scientific">Coccidioides immitis (strain RS)</name>
    <name type="common">Valley fever fungus</name>
    <dbReference type="NCBI Taxonomy" id="246410"/>
    <lineage>
        <taxon>Eukaryota</taxon>
        <taxon>Fungi</taxon>
        <taxon>Dikarya</taxon>
        <taxon>Ascomycota</taxon>
        <taxon>Pezizomycotina</taxon>
        <taxon>Eurotiomycetes</taxon>
        <taxon>Eurotiomycetidae</taxon>
        <taxon>Onygenales</taxon>
        <taxon>Onygenaceae</taxon>
        <taxon>Coccidioides</taxon>
    </lineage>
</organism>
<dbReference type="GeneID" id="24163504"/>
<accession>A0A0D8JUP8</accession>
<name>A0A0D8JUP8_COCIM</name>
<dbReference type="KEGG" id="cim:CIMG_10964"/>
<proteinExistence type="predicted"/>
<dbReference type="EMBL" id="GG704911">
    <property type="protein sequence ID" value="KJF60003.1"/>
    <property type="molecule type" value="Genomic_DNA"/>
</dbReference>
<evidence type="ECO:0000313" key="2">
    <source>
        <dbReference type="Proteomes" id="UP000001261"/>
    </source>
</evidence>
<reference evidence="2" key="1">
    <citation type="journal article" date="2009" name="Genome Res.">
        <title>Comparative genomic analyses of the human fungal pathogens Coccidioides and their relatives.</title>
        <authorList>
            <person name="Sharpton T.J."/>
            <person name="Stajich J.E."/>
            <person name="Rounsley S.D."/>
            <person name="Gardner M.J."/>
            <person name="Wortman J.R."/>
            <person name="Jordar V.S."/>
            <person name="Maiti R."/>
            <person name="Kodira C.D."/>
            <person name="Neafsey D.E."/>
            <person name="Zeng Q."/>
            <person name="Hung C.-Y."/>
            <person name="McMahan C."/>
            <person name="Muszewska A."/>
            <person name="Grynberg M."/>
            <person name="Mandel M.A."/>
            <person name="Kellner E.M."/>
            <person name="Barker B.M."/>
            <person name="Galgiani J.N."/>
            <person name="Orbach M.J."/>
            <person name="Kirkland T.N."/>
            <person name="Cole G.T."/>
            <person name="Henn M.R."/>
            <person name="Birren B.W."/>
            <person name="Taylor J.W."/>
        </authorList>
    </citation>
    <scope>NUCLEOTIDE SEQUENCE [LARGE SCALE GENOMIC DNA]</scope>
    <source>
        <strain evidence="2">RS</strain>
    </source>
</reference>
<reference evidence="2" key="2">
    <citation type="journal article" date="2010" name="Genome Res.">
        <title>Population genomic sequencing of Coccidioides fungi reveals recent hybridization and transposon control.</title>
        <authorList>
            <person name="Neafsey D.E."/>
            <person name="Barker B.M."/>
            <person name="Sharpton T.J."/>
            <person name="Stajich J.E."/>
            <person name="Park D.J."/>
            <person name="Whiston E."/>
            <person name="Hung C.-Y."/>
            <person name="McMahan C."/>
            <person name="White J."/>
            <person name="Sykes S."/>
            <person name="Heiman D."/>
            <person name="Young S."/>
            <person name="Zeng Q."/>
            <person name="Abouelleil A."/>
            <person name="Aftuck L."/>
            <person name="Bessette D."/>
            <person name="Brown A."/>
            <person name="FitzGerald M."/>
            <person name="Lui A."/>
            <person name="Macdonald J.P."/>
            <person name="Priest M."/>
            <person name="Orbach M.J."/>
            <person name="Galgiani J.N."/>
            <person name="Kirkland T.N."/>
            <person name="Cole G.T."/>
            <person name="Birren B.W."/>
            <person name="Henn M.R."/>
            <person name="Taylor J.W."/>
            <person name="Rounsley S.D."/>
        </authorList>
    </citation>
    <scope>GENOME REANNOTATION</scope>
    <source>
        <strain evidence="2">RS</strain>
    </source>
</reference>
<sequence length="65" mass="7452">MSRLFSEQFKCKGKWRSCLPPDSYDRSETVIGNASGFWRGEIPSIPLVLFGAVVSPRENLKYSRR</sequence>
<keyword evidence="2" id="KW-1185">Reference proteome</keyword>
<dbReference type="AlphaFoldDB" id="A0A0D8JUP8"/>
<gene>
    <name evidence="1" type="ORF">CIMG_10964</name>
</gene>
<protein>
    <submittedName>
        <fullName evidence="1">Uncharacterized protein</fullName>
    </submittedName>
</protein>
<evidence type="ECO:0000313" key="1">
    <source>
        <dbReference type="EMBL" id="KJF60003.1"/>
    </source>
</evidence>